<dbReference type="EMBL" id="CP002194">
    <property type="protein sequence ID" value="AFD28044.1"/>
    <property type="molecule type" value="Genomic_DNA"/>
</dbReference>
<geneLocation type="plasmid" evidence="1 2">
    <name>P3</name>
</geneLocation>
<accession>H8H3E7</accession>
<dbReference type="AlphaFoldDB" id="H8H3E7"/>
<name>H8H3E7_DEIGI</name>
<proteinExistence type="predicted"/>
<sequence>MGRPDLTSLPLTVAIPLLSRWIQPHIPPKLLHAHEKISDADLIGVAILQRLHKVPYFSRW</sequence>
<dbReference type="Proteomes" id="UP000007575">
    <property type="component" value="Plasmid P3"/>
</dbReference>
<protein>
    <submittedName>
        <fullName evidence="1">Transposase, IS4</fullName>
    </submittedName>
</protein>
<keyword evidence="2" id="KW-1185">Reference proteome</keyword>
<evidence type="ECO:0000313" key="2">
    <source>
        <dbReference type="Proteomes" id="UP000007575"/>
    </source>
</evidence>
<dbReference type="KEGG" id="dgo:DGo_PC0252"/>
<gene>
    <name evidence="1" type="ordered locus">DGo_PC0252</name>
</gene>
<dbReference type="HOGENOM" id="CLU_2933737_0_0_0"/>
<keyword evidence="1" id="KW-0614">Plasmid</keyword>
<reference evidence="1 2" key="1">
    <citation type="journal article" date="2012" name="PLoS ONE">
        <title>Genome sequence and transcriptome analysis of the radioresistant bacterium Deinococcus gobiensis: insights into the extreme environmental adaptations.</title>
        <authorList>
            <person name="Yuan M."/>
            <person name="Chen M."/>
            <person name="Zhang W."/>
            <person name="Lu W."/>
            <person name="Wang J."/>
            <person name="Yang M."/>
            <person name="Zhao P."/>
            <person name="Tang R."/>
            <person name="Li X."/>
            <person name="Hao Y."/>
            <person name="Zhou Z."/>
            <person name="Zhan Y."/>
            <person name="Yu H."/>
            <person name="Teng C."/>
            <person name="Yan Y."/>
            <person name="Ping S."/>
            <person name="Wang Y."/>
            <person name="Lin M."/>
        </authorList>
    </citation>
    <scope>NUCLEOTIDE SEQUENCE [LARGE SCALE GENOMIC DNA]</scope>
    <source>
        <strain evidence="2">DSM 21396 / JCM 16679 / CGMCC 1.7299 / I-0</strain>
        <plasmid evidence="1">P3</plasmid>
    </source>
</reference>
<organism evidence="1 2">
    <name type="scientific">Deinococcus gobiensis (strain DSM 21396 / JCM 16679 / CGMCC 1.7299 / I-0)</name>
    <dbReference type="NCBI Taxonomy" id="745776"/>
    <lineage>
        <taxon>Bacteria</taxon>
        <taxon>Thermotogati</taxon>
        <taxon>Deinococcota</taxon>
        <taxon>Deinococci</taxon>
        <taxon>Deinococcales</taxon>
        <taxon>Deinococcaceae</taxon>
        <taxon>Deinococcus</taxon>
    </lineage>
</organism>
<evidence type="ECO:0000313" key="1">
    <source>
        <dbReference type="EMBL" id="AFD28044.1"/>
    </source>
</evidence>